<evidence type="ECO:0000313" key="2">
    <source>
        <dbReference type="EMBL" id="MFC5663951.1"/>
    </source>
</evidence>
<gene>
    <name evidence="2" type="ORF">ACFP3U_13270</name>
</gene>
<proteinExistence type="predicted"/>
<feature type="chain" id="PRO_5046360484" description="Peptidase inhibitor family I36" evidence="1">
    <location>
        <begin position="29"/>
        <end position="140"/>
    </location>
</feature>
<evidence type="ECO:0000313" key="3">
    <source>
        <dbReference type="Proteomes" id="UP001595975"/>
    </source>
</evidence>
<dbReference type="Proteomes" id="UP001595975">
    <property type="component" value="Unassembled WGS sequence"/>
</dbReference>
<sequence length="140" mass="14727">MNKKIAAGILAAATLGTVLLGSAAPAFASSGGCITGDACLYYSPNRAGAKFGKGEAGNYSGNFGGGGAGNGQPVLNNAASVWNMDHNFNLRVHYREYSIRNSGPNQFVPHDQWVNLGAVPWNGGSVNMRNNNHSQSWENR</sequence>
<dbReference type="EMBL" id="JBHSOF010000013">
    <property type="protein sequence ID" value="MFC5663951.1"/>
    <property type="molecule type" value="Genomic_DNA"/>
</dbReference>
<keyword evidence="1" id="KW-0732">Signal</keyword>
<reference evidence="3" key="1">
    <citation type="journal article" date="2019" name="Int. J. Syst. Evol. Microbiol.">
        <title>The Global Catalogue of Microorganisms (GCM) 10K type strain sequencing project: providing services to taxonomists for standard genome sequencing and annotation.</title>
        <authorList>
            <consortium name="The Broad Institute Genomics Platform"/>
            <consortium name="The Broad Institute Genome Sequencing Center for Infectious Disease"/>
            <person name="Wu L."/>
            <person name="Ma J."/>
        </authorList>
    </citation>
    <scope>NUCLEOTIDE SEQUENCE [LARGE SCALE GENOMIC DNA]</scope>
    <source>
        <strain evidence="3">CGMCC 4.1437</strain>
    </source>
</reference>
<dbReference type="PROSITE" id="PS51257">
    <property type="entry name" value="PROKAR_LIPOPROTEIN"/>
    <property type="match status" value="1"/>
</dbReference>
<accession>A0ABW0X0H8</accession>
<dbReference type="RefSeq" id="WP_380225655.1">
    <property type="nucleotide sequence ID" value="NZ_JBHSOF010000013.1"/>
</dbReference>
<comment type="caution">
    <text evidence="2">The sequence shown here is derived from an EMBL/GenBank/DDBJ whole genome shotgun (WGS) entry which is preliminary data.</text>
</comment>
<organism evidence="2 3">
    <name type="scientific">Kitasatospora misakiensis</name>
    <dbReference type="NCBI Taxonomy" id="67330"/>
    <lineage>
        <taxon>Bacteria</taxon>
        <taxon>Bacillati</taxon>
        <taxon>Actinomycetota</taxon>
        <taxon>Actinomycetes</taxon>
        <taxon>Kitasatosporales</taxon>
        <taxon>Streptomycetaceae</taxon>
        <taxon>Kitasatospora</taxon>
    </lineage>
</organism>
<name>A0ABW0X0H8_9ACTN</name>
<feature type="signal peptide" evidence="1">
    <location>
        <begin position="1"/>
        <end position="28"/>
    </location>
</feature>
<evidence type="ECO:0008006" key="4">
    <source>
        <dbReference type="Google" id="ProtNLM"/>
    </source>
</evidence>
<protein>
    <recommendedName>
        <fullName evidence="4">Peptidase inhibitor family I36</fullName>
    </recommendedName>
</protein>
<evidence type="ECO:0000256" key="1">
    <source>
        <dbReference type="SAM" id="SignalP"/>
    </source>
</evidence>
<keyword evidence="3" id="KW-1185">Reference proteome</keyword>